<comment type="caution">
    <text evidence="2">The sequence shown here is derived from an EMBL/GenBank/DDBJ whole genome shotgun (WGS) entry which is preliminary data.</text>
</comment>
<dbReference type="Gene3D" id="1.25.40.300">
    <property type="entry name" value="Putative secreted effector protein"/>
    <property type="match status" value="1"/>
</dbReference>
<name>A0A830ZZW2_ERWAM</name>
<dbReference type="InterPro" id="IPR038270">
    <property type="entry name" value="SopA-like_catalytic_sf"/>
</dbReference>
<dbReference type="SUPFAM" id="SSF141571">
    <property type="entry name" value="Pentapeptide repeat-like"/>
    <property type="match status" value="1"/>
</dbReference>
<reference evidence="2 3" key="2">
    <citation type="submission" date="2013-04" db="EMBL/GenBank/DDBJ databases">
        <title>Comparative genomics of 12 strains of Erwinia amylovora identifies a pan-genome with a large conserved core and provides insights into host specificity.</title>
        <authorList>
            <person name="Mann R.A."/>
            <person name="Smits T.H.M."/>
            <person name="Buehlmann A."/>
            <person name="Blom J."/>
            <person name="Goesmann A."/>
            <person name="Frey J.E."/>
            <person name="Plummer K.M."/>
            <person name="Beer S.V."/>
            <person name="Luck J."/>
            <person name="Duffy B."/>
            <person name="Rodoni B."/>
        </authorList>
    </citation>
    <scope>NUCLEOTIDE SEQUENCE [LARGE SCALE GENOMIC DNA]</scope>
    <source>
        <strain evidence="3">CFBP 1232</strain>
    </source>
</reference>
<proteinExistence type="predicted"/>
<accession>A0A830ZZW2</accession>
<dbReference type="Proteomes" id="UP000013111">
    <property type="component" value="Unassembled WGS sequence"/>
</dbReference>
<evidence type="ECO:0000259" key="1">
    <source>
        <dbReference type="Pfam" id="PF13979"/>
    </source>
</evidence>
<reference evidence="2 3" key="1">
    <citation type="submission" date="2012-11" db="EMBL/GenBank/DDBJ databases">
        <authorList>
            <person name="Linke B."/>
        </authorList>
    </citation>
    <scope>NUCLEOTIDE SEQUENCE [LARGE SCALE GENOMIC DNA]</scope>
    <source>
        <strain evidence="3">CFBP 1232</strain>
    </source>
</reference>
<dbReference type="Gene3D" id="1.10.4140.10">
    <property type="entry name" value="effector protein (NleL)"/>
    <property type="match status" value="1"/>
</dbReference>
<sequence length="537" mass="61323">MTSQRDFKRLLQRRPDFSRSTLDGVDLSDVFIFNPVFKNTSMTGARFTIRVVNPFQHTPQSGLCYCDFTGAILDKAVINLQLPSVLSISDAALLLNDYGSQTTIFDILRTINIAHPEIKTKIIKEIISLIDSSDVNINSNPALMASLLNNIASENCYLNDNEVNSFFKKLIVTVIENANKKVNMDRFYPKVLSSFITMFNSFANAPRTKKHMIKYNGVFIQLMATCAYHEDPRLMTSARETYSNYLKLDAVKPFTAKTEFGNGESEPDWSEKGHFNFILVNGNKTMIIDHENLSAMLNVENSERQANWNQFFLYENNEILTQGELNHEKIFCDEFRIFEDGYRKEIFNNSLKKILNTLDLGIYHPRFESALSRTFAEDKDKIKTQEDMRNLTAIFEKVLTYTVDESRNYQCNLKQEHFDEITNAYGLGSKSDMSKARILFCLATLFTRYSSVYFLGAELDSPKALRDYANALMCKANTLDPQITGGHFDQWNNALLGTINTSGGIETCTSIIYQQMMEHAKTHFPAVMINVTPPGWR</sequence>
<dbReference type="GO" id="GO:0004842">
    <property type="term" value="F:ubiquitin-protein transferase activity"/>
    <property type="evidence" value="ECO:0007669"/>
    <property type="project" value="InterPro"/>
</dbReference>
<gene>
    <name evidence="2" type="ORF">BN437_2549</name>
</gene>
<dbReference type="InterPro" id="IPR025725">
    <property type="entry name" value="SopA-like_cat"/>
</dbReference>
<dbReference type="RefSeq" id="WP_004158786.1">
    <property type="nucleotide sequence ID" value="NZ_CAPB01000025.1"/>
</dbReference>
<dbReference type="Pfam" id="PF13979">
    <property type="entry name" value="SopA_C"/>
    <property type="match status" value="1"/>
</dbReference>
<feature type="domain" description="E3 ubiquitin-protein ligase SopA-like catalytic" evidence="1">
    <location>
        <begin position="412"/>
        <end position="537"/>
    </location>
</feature>
<dbReference type="EMBL" id="CAPB01000025">
    <property type="protein sequence ID" value="CCO94466.1"/>
    <property type="molecule type" value="Genomic_DNA"/>
</dbReference>
<dbReference type="AlphaFoldDB" id="A0A830ZZW2"/>
<dbReference type="Gene3D" id="3.40.1850.10">
    <property type="entry name" value="HECT-like ubiquitin ligase"/>
    <property type="match status" value="1"/>
</dbReference>
<protein>
    <recommendedName>
        <fullName evidence="1">E3 ubiquitin-protein ligase SopA-like catalytic domain-containing protein</fullName>
    </recommendedName>
</protein>
<organism evidence="2 3">
    <name type="scientific">Erwinia amylovora NBRC 12687 = CFBP 1232</name>
    <dbReference type="NCBI Taxonomy" id="1219359"/>
    <lineage>
        <taxon>Bacteria</taxon>
        <taxon>Pseudomonadati</taxon>
        <taxon>Pseudomonadota</taxon>
        <taxon>Gammaproteobacteria</taxon>
        <taxon>Enterobacterales</taxon>
        <taxon>Erwiniaceae</taxon>
        <taxon>Erwinia</taxon>
    </lineage>
</organism>
<evidence type="ECO:0000313" key="3">
    <source>
        <dbReference type="Proteomes" id="UP000013111"/>
    </source>
</evidence>
<dbReference type="GO" id="GO:0016567">
    <property type="term" value="P:protein ubiquitination"/>
    <property type="evidence" value="ECO:0007669"/>
    <property type="project" value="InterPro"/>
</dbReference>
<evidence type="ECO:0000313" key="2">
    <source>
        <dbReference type="EMBL" id="CCO94466.1"/>
    </source>
</evidence>